<gene>
    <name evidence="2" type="ORF">IW245_000131</name>
</gene>
<organism evidence="2 3">
    <name type="scientific">Longispora fulva</name>
    <dbReference type="NCBI Taxonomy" id="619741"/>
    <lineage>
        <taxon>Bacteria</taxon>
        <taxon>Bacillati</taxon>
        <taxon>Actinomycetota</taxon>
        <taxon>Actinomycetes</taxon>
        <taxon>Micromonosporales</taxon>
        <taxon>Micromonosporaceae</taxon>
        <taxon>Longispora</taxon>
    </lineage>
</organism>
<protein>
    <submittedName>
        <fullName evidence="2">Uncharacterized protein</fullName>
    </submittedName>
</protein>
<keyword evidence="3" id="KW-1185">Reference proteome</keyword>
<dbReference type="EMBL" id="JADOUF010000001">
    <property type="protein sequence ID" value="MBG6133937.1"/>
    <property type="molecule type" value="Genomic_DNA"/>
</dbReference>
<dbReference type="RefSeq" id="WP_269215921.1">
    <property type="nucleotide sequence ID" value="NZ_JADOUF010000001.1"/>
</dbReference>
<dbReference type="Proteomes" id="UP000622552">
    <property type="component" value="Unassembled WGS sequence"/>
</dbReference>
<accession>A0A8J7KUD5</accession>
<comment type="caution">
    <text evidence="2">The sequence shown here is derived from an EMBL/GenBank/DDBJ whole genome shotgun (WGS) entry which is preliminary data.</text>
</comment>
<dbReference type="AlphaFoldDB" id="A0A8J7KUD5"/>
<proteinExistence type="predicted"/>
<evidence type="ECO:0000313" key="2">
    <source>
        <dbReference type="EMBL" id="MBG6133937.1"/>
    </source>
</evidence>
<feature type="region of interest" description="Disordered" evidence="1">
    <location>
        <begin position="1"/>
        <end position="42"/>
    </location>
</feature>
<name>A0A8J7KUD5_9ACTN</name>
<sequence length="42" mass="4370">MTEPDDPMTIEAGSFDIQLPGGPDPDPETPEHEGLTPPPAGI</sequence>
<reference evidence="2" key="1">
    <citation type="submission" date="2020-11" db="EMBL/GenBank/DDBJ databases">
        <title>Sequencing the genomes of 1000 actinobacteria strains.</title>
        <authorList>
            <person name="Klenk H.-P."/>
        </authorList>
    </citation>
    <scope>NUCLEOTIDE SEQUENCE</scope>
    <source>
        <strain evidence="2">DSM 45356</strain>
    </source>
</reference>
<evidence type="ECO:0000256" key="1">
    <source>
        <dbReference type="SAM" id="MobiDB-lite"/>
    </source>
</evidence>
<evidence type="ECO:0000313" key="3">
    <source>
        <dbReference type="Proteomes" id="UP000622552"/>
    </source>
</evidence>